<dbReference type="EMBL" id="AVOT02005049">
    <property type="protein sequence ID" value="MBW0478082.1"/>
    <property type="molecule type" value="Genomic_DNA"/>
</dbReference>
<evidence type="ECO:0000313" key="2">
    <source>
        <dbReference type="Proteomes" id="UP000765509"/>
    </source>
</evidence>
<name>A0A9Q3C8A8_9BASI</name>
<dbReference type="Proteomes" id="UP000765509">
    <property type="component" value="Unassembled WGS sequence"/>
</dbReference>
<proteinExistence type="predicted"/>
<sequence>MYSQSLLTPRDEVLKEINDFGEDFAISSLNLFQGDMDVPPVSFHASLKEQYGYGEDPEEVEAVLKVFAPSYYHYLDVISKIKSEKTPPHHSCDHNIKLTGLIPPIGVI</sequence>
<reference evidence="1" key="1">
    <citation type="submission" date="2021-03" db="EMBL/GenBank/DDBJ databases">
        <title>Draft genome sequence of rust myrtle Austropuccinia psidii MF-1, a brazilian biotype.</title>
        <authorList>
            <person name="Quecine M.C."/>
            <person name="Pachon D.M.R."/>
            <person name="Bonatelli M.L."/>
            <person name="Correr F.H."/>
            <person name="Franceschini L.M."/>
            <person name="Leite T.F."/>
            <person name="Margarido G.R.A."/>
            <person name="Almeida C.A."/>
            <person name="Ferrarezi J.A."/>
            <person name="Labate C.A."/>
        </authorList>
    </citation>
    <scope>NUCLEOTIDE SEQUENCE</scope>
    <source>
        <strain evidence="1">MF-1</strain>
    </source>
</reference>
<protein>
    <submittedName>
        <fullName evidence="1">Uncharacterized protein</fullName>
    </submittedName>
</protein>
<accession>A0A9Q3C8A8</accession>
<organism evidence="1 2">
    <name type="scientific">Austropuccinia psidii MF-1</name>
    <dbReference type="NCBI Taxonomy" id="1389203"/>
    <lineage>
        <taxon>Eukaryota</taxon>
        <taxon>Fungi</taxon>
        <taxon>Dikarya</taxon>
        <taxon>Basidiomycota</taxon>
        <taxon>Pucciniomycotina</taxon>
        <taxon>Pucciniomycetes</taxon>
        <taxon>Pucciniales</taxon>
        <taxon>Sphaerophragmiaceae</taxon>
        <taxon>Austropuccinia</taxon>
    </lineage>
</organism>
<dbReference type="AlphaFoldDB" id="A0A9Q3C8A8"/>
<evidence type="ECO:0000313" key="1">
    <source>
        <dbReference type="EMBL" id="MBW0478082.1"/>
    </source>
</evidence>
<keyword evidence="2" id="KW-1185">Reference proteome</keyword>
<comment type="caution">
    <text evidence="1">The sequence shown here is derived from an EMBL/GenBank/DDBJ whole genome shotgun (WGS) entry which is preliminary data.</text>
</comment>
<gene>
    <name evidence="1" type="ORF">O181_017797</name>
</gene>